<dbReference type="InterPro" id="IPR011050">
    <property type="entry name" value="Pectin_lyase_fold/virulence"/>
</dbReference>
<feature type="domain" description="Dystroglycan-type cadherin-like" evidence="1">
    <location>
        <begin position="617"/>
        <end position="707"/>
    </location>
</feature>
<evidence type="ECO:0000313" key="3">
    <source>
        <dbReference type="Proteomes" id="UP000271925"/>
    </source>
</evidence>
<protein>
    <recommendedName>
        <fullName evidence="1">Dystroglycan-type cadherin-like domain-containing protein</fullName>
    </recommendedName>
</protein>
<dbReference type="Gene3D" id="2.60.40.10">
    <property type="entry name" value="Immunoglobulins"/>
    <property type="match status" value="1"/>
</dbReference>
<sequence length="905" mass="95623">MKSLLRIYLWLLVLLFGTQVAFSQPIVFYVTQNGAGSQNGSDWLNAYPGTNLQTAINAASTYWQANQDKVVEVWVAQGIYKPTTGTDRFLSFAMKDHVAIYGGFVGDESALSARPPITLSAPSSTTLSGNIGEPGIADNSFHVLFNASLTSTAVLDGFLITGGNSDGGGGGGIYNSDGSPIIRYCCFLNNKARYGGGLYNISKAKDSDPEFINCSFIANRAELTGYSGSGGGVYNLSEDNSSGSPRFINCEFLGNSVMEGMGGGMMNLSGNNEGILHPQLINCTFVNNSADIRGEAIYNFRAFGTLDLTVVNSLFWNNGGANTIFNDNAPTVTAQYNLFEETVTGLEGNTNLTPTTSPFVSDTDRQLRTCSPAINAGDPTSTTATSGATDLESNPRFYNNGRIDIGALEFQGSPLPVPVLSLPPSITLPIIQNTPSVSLTITGCETGNLSWKGPNNTSGTGTRITIPTSATATLVYSATCSIGSCVSDPGSTTVSIVPGLISGSFDGFVYGADCSTFRGWAWDRNKVNTPISIDILDGPVVVTMLMADVFRQDLQIAGKGNGKHAFSFPIPESLKDGLPHQLSARVAGSSFFLKDSPKALVCQGSSSPANKAPVPPTPSILVAPLMAQVNVPFSGTLVAFTDPEGTALTYALSGLPDGLSINASTRIISGTPTQSGTFVLAYSATDGGGLTNSVSFPLTVNPASTTTVSGNFEGYLDKVECGTIRGWVWDRNQPNAPVTVEFYSGSTVWGSTVANIYRVDLKNAGKGNGVHAYSFEVPQALKDGTTRAISARIQGSTYVLKDSGKPLLCPSGSRFSAEVSDELQVTVLGNPVSEVIQVEVRGVGGLPVQLTLLDSQGRELLEERVETANSIDQRQFDVRRLIPGILLLRVSTPFQIRMVKIVKTN</sequence>
<dbReference type="SMART" id="SM00736">
    <property type="entry name" value="CADG"/>
    <property type="match status" value="1"/>
</dbReference>
<dbReference type="InterPro" id="IPR059226">
    <property type="entry name" value="Choice_anch_Q_dom"/>
</dbReference>
<dbReference type="InterPro" id="IPR013783">
    <property type="entry name" value="Ig-like_fold"/>
</dbReference>
<accession>A0A3P1C1I6</accession>
<dbReference type="RefSeq" id="WP_124871465.1">
    <property type="nucleotide sequence ID" value="NZ_RQJO01000007.1"/>
</dbReference>
<dbReference type="SUPFAM" id="SSF49313">
    <property type="entry name" value="Cadherin-like"/>
    <property type="match status" value="1"/>
</dbReference>
<keyword evidence="3" id="KW-1185">Reference proteome</keyword>
<dbReference type="InterPro" id="IPR015919">
    <property type="entry name" value="Cadherin-like_sf"/>
</dbReference>
<dbReference type="NCBIfam" id="NF041518">
    <property type="entry name" value="choice_anch_Q"/>
    <property type="match status" value="1"/>
</dbReference>
<organism evidence="2 3">
    <name type="scientific">Larkinella rosea</name>
    <dbReference type="NCBI Taxonomy" id="2025312"/>
    <lineage>
        <taxon>Bacteria</taxon>
        <taxon>Pseudomonadati</taxon>
        <taxon>Bacteroidota</taxon>
        <taxon>Cytophagia</taxon>
        <taxon>Cytophagales</taxon>
        <taxon>Spirosomataceae</taxon>
        <taxon>Larkinella</taxon>
    </lineage>
</organism>
<dbReference type="SUPFAM" id="SSF51126">
    <property type="entry name" value="Pectin lyase-like"/>
    <property type="match status" value="1"/>
</dbReference>
<evidence type="ECO:0000313" key="2">
    <source>
        <dbReference type="EMBL" id="RRB07118.1"/>
    </source>
</evidence>
<dbReference type="InterPro" id="IPR006644">
    <property type="entry name" value="Cadg"/>
</dbReference>
<comment type="caution">
    <text evidence="2">The sequence shown here is derived from an EMBL/GenBank/DDBJ whole genome shotgun (WGS) entry which is preliminary data.</text>
</comment>
<dbReference type="Proteomes" id="UP000271925">
    <property type="component" value="Unassembled WGS sequence"/>
</dbReference>
<dbReference type="GO" id="GO:0016020">
    <property type="term" value="C:membrane"/>
    <property type="evidence" value="ECO:0007669"/>
    <property type="project" value="InterPro"/>
</dbReference>
<dbReference type="GO" id="GO:0005509">
    <property type="term" value="F:calcium ion binding"/>
    <property type="evidence" value="ECO:0007669"/>
    <property type="project" value="InterPro"/>
</dbReference>
<dbReference type="AlphaFoldDB" id="A0A3P1C1I6"/>
<dbReference type="EMBL" id="RQJO01000007">
    <property type="protein sequence ID" value="RRB07118.1"/>
    <property type="molecule type" value="Genomic_DNA"/>
</dbReference>
<evidence type="ECO:0000259" key="1">
    <source>
        <dbReference type="SMART" id="SM00736"/>
    </source>
</evidence>
<name>A0A3P1C1I6_9BACT</name>
<gene>
    <name evidence="2" type="ORF">EHT25_04870</name>
</gene>
<proteinExistence type="predicted"/>
<dbReference type="Pfam" id="PF05345">
    <property type="entry name" value="He_PIG"/>
    <property type="match status" value="1"/>
</dbReference>
<reference evidence="2 3" key="1">
    <citation type="submission" date="2018-11" db="EMBL/GenBank/DDBJ databases">
        <authorList>
            <person name="Zhou Z."/>
            <person name="Wang G."/>
        </authorList>
    </citation>
    <scope>NUCLEOTIDE SEQUENCE [LARGE SCALE GENOMIC DNA]</scope>
    <source>
        <strain evidence="2 3">KCTC52004</strain>
    </source>
</reference>
<dbReference type="OrthoDB" id="1491394at2"/>